<feature type="compositionally biased region" description="Basic residues" evidence="1">
    <location>
        <begin position="110"/>
        <end position="120"/>
    </location>
</feature>
<feature type="compositionally biased region" description="Low complexity" evidence="1">
    <location>
        <begin position="8"/>
        <end position="18"/>
    </location>
</feature>
<protein>
    <submittedName>
        <fullName evidence="2">Uncharacterized protein</fullName>
    </submittedName>
</protein>
<feature type="compositionally biased region" description="Basic and acidic residues" evidence="1">
    <location>
        <begin position="121"/>
        <end position="138"/>
    </location>
</feature>
<evidence type="ECO:0000313" key="3">
    <source>
        <dbReference type="Proteomes" id="UP000265703"/>
    </source>
</evidence>
<dbReference type="AlphaFoldDB" id="A0A397SVM1"/>
<feature type="compositionally biased region" description="Polar residues" evidence="1">
    <location>
        <begin position="44"/>
        <end position="69"/>
    </location>
</feature>
<comment type="caution">
    <text evidence="2">The sequence shown here is derived from an EMBL/GenBank/DDBJ whole genome shotgun (WGS) entry which is preliminary data.</text>
</comment>
<feature type="compositionally biased region" description="Basic and acidic residues" evidence="1">
    <location>
        <begin position="86"/>
        <end position="109"/>
    </location>
</feature>
<dbReference type="Proteomes" id="UP000265703">
    <property type="component" value="Unassembled WGS sequence"/>
</dbReference>
<name>A0A397SVM1_9GLOM</name>
<feature type="compositionally biased region" description="Basic and acidic residues" evidence="1">
    <location>
        <begin position="163"/>
        <end position="176"/>
    </location>
</feature>
<feature type="compositionally biased region" description="Basic and acidic residues" evidence="1">
    <location>
        <begin position="70"/>
        <end position="79"/>
    </location>
</feature>
<evidence type="ECO:0000256" key="1">
    <source>
        <dbReference type="SAM" id="MobiDB-lite"/>
    </source>
</evidence>
<gene>
    <name evidence="2" type="ORF">C1645_828775</name>
</gene>
<reference evidence="2 3" key="1">
    <citation type="submission" date="2018-06" db="EMBL/GenBank/DDBJ databases">
        <title>Comparative genomics reveals the genomic features of Rhizophagus irregularis, R. cerebriforme, R. diaphanum and Gigaspora rosea, and their symbiotic lifestyle signature.</title>
        <authorList>
            <person name="Morin E."/>
            <person name="San Clemente H."/>
            <person name="Chen E.C.H."/>
            <person name="De La Providencia I."/>
            <person name="Hainaut M."/>
            <person name="Kuo A."/>
            <person name="Kohler A."/>
            <person name="Murat C."/>
            <person name="Tang N."/>
            <person name="Roy S."/>
            <person name="Loubradou J."/>
            <person name="Henrissat B."/>
            <person name="Grigoriev I.V."/>
            <person name="Corradi N."/>
            <person name="Roux C."/>
            <person name="Martin F.M."/>
        </authorList>
    </citation>
    <scope>NUCLEOTIDE SEQUENCE [LARGE SCALE GENOMIC DNA]</scope>
    <source>
        <strain evidence="2 3">DAOM 227022</strain>
    </source>
</reference>
<proteinExistence type="predicted"/>
<keyword evidence="3" id="KW-1185">Reference proteome</keyword>
<sequence length="397" mass="45841">MNNMNNFSSSTPDSLSSSKAIMGSGNDSGMYCRDGDEDSKYLRKNSTAVQERSNTLSNRPRWQCDSNIDNDIKQEKKEEEKEEEKEEKNEGKKEEKNEGKKEEKNEGIKGKKKRKKRQKKMEKDCRGAKSVEVNEPRDIFTSTPGSVSKLDEHSRTSQPLQKTSKDGKCVLDDKSQKNNSSHISYSSDYGRQNFLGQDSKEQRFISFPTKSKWTDKSRDRDLGLWELCGNKSLDLPSQVEAGYPNRNVNNQCANERNDATLSELSNLPDYICEHLDKNNRLGFHQITERDSLDLLDEGHIEYLDETFGITGIQPLFIDHSGLVIWFLDKNGNMYEWDEMQQNLQYMGKDLIDGLTNKFIYPENICVVLEDTGERIPVEEFNRQIEERFNRMISKNIC</sequence>
<feature type="compositionally biased region" description="Polar residues" evidence="1">
    <location>
        <begin position="177"/>
        <end position="192"/>
    </location>
</feature>
<organism evidence="2 3">
    <name type="scientific">Glomus cerebriforme</name>
    <dbReference type="NCBI Taxonomy" id="658196"/>
    <lineage>
        <taxon>Eukaryota</taxon>
        <taxon>Fungi</taxon>
        <taxon>Fungi incertae sedis</taxon>
        <taxon>Mucoromycota</taxon>
        <taxon>Glomeromycotina</taxon>
        <taxon>Glomeromycetes</taxon>
        <taxon>Glomerales</taxon>
        <taxon>Glomeraceae</taxon>
        <taxon>Glomus</taxon>
    </lineage>
</organism>
<feature type="region of interest" description="Disordered" evidence="1">
    <location>
        <begin position="1"/>
        <end position="192"/>
    </location>
</feature>
<evidence type="ECO:0000313" key="2">
    <source>
        <dbReference type="EMBL" id="RIA86774.1"/>
    </source>
</evidence>
<dbReference type="EMBL" id="QKYT01000345">
    <property type="protein sequence ID" value="RIA86774.1"/>
    <property type="molecule type" value="Genomic_DNA"/>
</dbReference>
<dbReference type="STRING" id="658196.A0A397SVM1"/>
<accession>A0A397SVM1</accession>
<dbReference type="OrthoDB" id="2441284at2759"/>